<organism evidence="15 16">
    <name type="scientific">Pelobates cultripes</name>
    <name type="common">Western spadefoot toad</name>
    <dbReference type="NCBI Taxonomy" id="61616"/>
    <lineage>
        <taxon>Eukaryota</taxon>
        <taxon>Metazoa</taxon>
        <taxon>Chordata</taxon>
        <taxon>Craniata</taxon>
        <taxon>Vertebrata</taxon>
        <taxon>Euteleostomi</taxon>
        <taxon>Amphibia</taxon>
        <taxon>Batrachia</taxon>
        <taxon>Anura</taxon>
        <taxon>Pelobatoidea</taxon>
        <taxon>Pelobatidae</taxon>
        <taxon>Pelobates</taxon>
    </lineage>
</organism>
<comment type="subcellular location">
    <subcellularLocation>
        <location evidence="1">Membrane</location>
        <topology evidence="1">Single-pass type I membrane protein</topology>
    </subcellularLocation>
</comment>
<evidence type="ECO:0000256" key="11">
    <source>
        <dbReference type="ARBA" id="ARBA00023180"/>
    </source>
</evidence>
<evidence type="ECO:0000256" key="2">
    <source>
        <dbReference type="ARBA" id="ARBA00008280"/>
    </source>
</evidence>
<proteinExistence type="inferred from homology"/>
<evidence type="ECO:0000256" key="1">
    <source>
        <dbReference type="ARBA" id="ARBA00004479"/>
    </source>
</evidence>
<evidence type="ECO:0000256" key="4">
    <source>
        <dbReference type="ARBA" id="ARBA00022553"/>
    </source>
</evidence>
<dbReference type="GO" id="GO:0009897">
    <property type="term" value="C:external side of plasma membrane"/>
    <property type="evidence" value="ECO:0007669"/>
    <property type="project" value="TreeGrafter"/>
</dbReference>
<dbReference type="InterPro" id="IPR015319">
    <property type="entry name" value="IL-4_rcpt-alpha_N"/>
</dbReference>
<evidence type="ECO:0000256" key="13">
    <source>
        <dbReference type="SAM" id="Phobius"/>
    </source>
</evidence>
<dbReference type="PROSITE" id="PS01355">
    <property type="entry name" value="HEMATOPO_REC_S_F1"/>
    <property type="match status" value="1"/>
</dbReference>
<keyword evidence="10 15" id="KW-0675">Receptor</keyword>
<dbReference type="Proteomes" id="UP001295444">
    <property type="component" value="Chromosome 07"/>
</dbReference>
<sequence>MYCFWELSNPIISCSSNFLLNYTFEPHDLDSNDLPCVPENMPLDGISLAAKCICHINVSDIVAALVYTVEVKSNGKSLKNSTARLSQKVKPRAPTNVTVDLSELDTVIIWWDPGYSEENYLYNMLFFSIQITCKSDPTQVRNITLKQIEPYYTMNKRQLNRRYDYMVKVRSKANKGYNGVWSDWSSAAEWHNDYSLPIYQKEVMVAVGPSVVIFLTIVLSFFCITRYKKRWWDSVPDPKKSKLGTNIFTSQLAFSNIGPVAFAQTRKEPDANPFCRIDFKNLQSNCGSQDWRPLVLTPEYTSVERYFEILPLEDDETTNGSEYEVDEEYSWNVIHNPSIHKLFLDILGERPLVEEASNSKKNESHRMINDGLSFTEEQQCKLISCNRNPCDSEFKTFSESGFFGNDISSLPIMFPEKIDWLELMHHDDGSCDQTYTRAENLHTNYSNDIIQTDMCTAITYSSFANVVSSAERT</sequence>
<dbReference type="PROSITE" id="PS50853">
    <property type="entry name" value="FN3"/>
    <property type="match status" value="1"/>
</dbReference>
<dbReference type="PANTHER" id="PTHR23037">
    <property type="entry name" value="CYTOKINE RECEPTOR"/>
    <property type="match status" value="1"/>
</dbReference>
<dbReference type="PANTHER" id="PTHR23037:SF32">
    <property type="entry name" value="INTERLEUKIN-4 RECEPTOR SUBUNIT ALPHA"/>
    <property type="match status" value="1"/>
</dbReference>
<evidence type="ECO:0000313" key="16">
    <source>
        <dbReference type="Proteomes" id="UP001295444"/>
    </source>
</evidence>
<evidence type="ECO:0000256" key="6">
    <source>
        <dbReference type="ARBA" id="ARBA00022729"/>
    </source>
</evidence>
<dbReference type="InterPro" id="IPR003531">
    <property type="entry name" value="Hempt_rcpt_S_F1_CS"/>
</dbReference>
<accession>A0AAD1SUD1</accession>
<keyword evidence="11" id="KW-0325">Glycoprotein</keyword>
<dbReference type="Pfam" id="PF09238">
    <property type="entry name" value="IL4Ra_N"/>
    <property type="match status" value="1"/>
</dbReference>
<feature type="transmembrane region" description="Helical" evidence="13">
    <location>
        <begin position="203"/>
        <end position="224"/>
    </location>
</feature>
<keyword evidence="4" id="KW-0597">Phosphoprotein</keyword>
<feature type="domain" description="Fibronectin type-III" evidence="14">
    <location>
        <begin position="93"/>
        <end position="193"/>
    </location>
</feature>
<dbReference type="InterPro" id="IPR036116">
    <property type="entry name" value="FN3_sf"/>
</dbReference>
<evidence type="ECO:0000256" key="3">
    <source>
        <dbReference type="ARBA" id="ARBA00018975"/>
    </source>
</evidence>
<evidence type="ECO:0000256" key="7">
    <source>
        <dbReference type="ARBA" id="ARBA00022989"/>
    </source>
</evidence>
<keyword evidence="5 13" id="KW-0812">Transmembrane</keyword>
<comment type="function">
    <text evidence="12">Receptor for both interleukin 4 and interleukin 13. Couples to the JAK1/2/3-STAT6 pathway. The IL4 response is involved in promoting Th2 differentiation. The IL4/IL13 responses are involved in regulating IgE production and, chemokine and mucus production at sites of allergic inflammation. In certain cell types, can signal through activation of insulin receptor substrates, IRS1/IRS2.</text>
</comment>
<dbReference type="SUPFAM" id="SSF49265">
    <property type="entry name" value="Fibronectin type III"/>
    <property type="match status" value="2"/>
</dbReference>
<evidence type="ECO:0000256" key="10">
    <source>
        <dbReference type="ARBA" id="ARBA00023170"/>
    </source>
</evidence>
<dbReference type="GO" id="GO:0002532">
    <property type="term" value="P:production of molecular mediator involved in inflammatory response"/>
    <property type="evidence" value="ECO:0007669"/>
    <property type="project" value="InterPro"/>
</dbReference>
<evidence type="ECO:0000313" key="15">
    <source>
        <dbReference type="EMBL" id="CAH2307284.1"/>
    </source>
</evidence>
<comment type="similarity">
    <text evidence="2">Belongs to the type I cytokine receptor family. Type 4 subfamily.</text>
</comment>
<dbReference type="InterPro" id="IPR003961">
    <property type="entry name" value="FN3_dom"/>
</dbReference>
<reference evidence="15" key="1">
    <citation type="submission" date="2022-03" db="EMBL/GenBank/DDBJ databases">
        <authorList>
            <person name="Alioto T."/>
            <person name="Alioto T."/>
            <person name="Gomez Garrido J."/>
        </authorList>
    </citation>
    <scope>NUCLEOTIDE SEQUENCE</scope>
</reference>
<evidence type="ECO:0000259" key="14">
    <source>
        <dbReference type="PROSITE" id="PS50853"/>
    </source>
</evidence>
<gene>
    <name evidence="15" type="ORF">PECUL_23A000289</name>
</gene>
<protein>
    <recommendedName>
        <fullName evidence="3">Interleukin-4 receptor subunit alpha</fullName>
    </recommendedName>
</protein>
<keyword evidence="8 13" id="KW-0472">Membrane</keyword>
<dbReference type="GO" id="GO:0004896">
    <property type="term" value="F:cytokine receptor activity"/>
    <property type="evidence" value="ECO:0007669"/>
    <property type="project" value="InterPro"/>
</dbReference>
<name>A0AAD1SUD1_PELCU</name>
<keyword evidence="9" id="KW-1015">Disulfide bond</keyword>
<keyword evidence="6" id="KW-0732">Signal</keyword>
<keyword evidence="7 13" id="KW-1133">Transmembrane helix</keyword>
<evidence type="ECO:0000256" key="8">
    <source>
        <dbReference type="ARBA" id="ARBA00023136"/>
    </source>
</evidence>
<evidence type="ECO:0000256" key="5">
    <source>
        <dbReference type="ARBA" id="ARBA00022692"/>
    </source>
</evidence>
<dbReference type="InterPro" id="IPR013783">
    <property type="entry name" value="Ig-like_fold"/>
</dbReference>
<dbReference type="Gene3D" id="2.60.40.10">
    <property type="entry name" value="Immunoglobulins"/>
    <property type="match status" value="2"/>
</dbReference>
<keyword evidence="16" id="KW-1185">Reference proteome</keyword>
<evidence type="ECO:0000256" key="9">
    <source>
        <dbReference type="ARBA" id="ARBA00023157"/>
    </source>
</evidence>
<evidence type="ECO:0000256" key="12">
    <source>
        <dbReference type="ARBA" id="ARBA00025115"/>
    </source>
</evidence>
<dbReference type="AlphaFoldDB" id="A0AAD1SUD1"/>
<dbReference type="EMBL" id="OW240918">
    <property type="protein sequence ID" value="CAH2307284.1"/>
    <property type="molecule type" value="Genomic_DNA"/>
</dbReference>